<dbReference type="InterPro" id="IPR039420">
    <property type="entry name" value="WalR-like"/>
</dbReference>
<dbReference type="InterPro" id="IPR001789">
    <property type="entry name" value="Sig_transdc_resp-reg_receiver"/>
</dbReference>
<protein>
    <submittedName>
        <fullName evidence="8">Response regulator</fullName>
    </submittedName>
</protein>
<evidence type="ECO:0000256" key="3">
    <source>
        <dbReference type="ARBA" id="ARBA00023163"/>
    </source>
</evidence>
<evidence type="ECO:0000256" key="1">
    <source>
        <dbReference type="ARBA" id="ARBA00023015"/>
    </source>
</evidence>
<dbReference type="Pfam" id="PF00486">
    <property type="entry name" value="Trans_reg_C"/>
    <property type="match status" value="1"/>
</dbReference>
<evidence type="ECO:0000313" key="8">
    <source>
        <dbReference type="EMBL" id="MFG6461909.1"/>
    </source>
</evidence>
<proteinExistence type="predicted"/>
<dbReference type="SMART" id="SM00448">
    <property type="entry name" value="REC"/>
    <property type="match status" value="1"/>
</dbReference>
<dbReference type="SUPFAM" id="SSF52172">
    <property type="entry name" value="CheY-like"/>
    <property type="match status" value="1"/>
</dbReference>
<dbReference type="PANTHER" id="PTHR48111">
    <property type="entry name" value="REGULATOR OF RPOS"/>
    <property type="match status" value="1"/>
</dbReference>
<accession>A0ABW7GIY8</accession>
<dbReference type="PROSITE" id="PS51755">
    <property type="entry name" value="OMPR_PHOB"/>
    <property type="match status" value="1"/>
</dbReference>
<dbReference type="RefSeq" id="WP_394510768.1">
    <property type="nucleotide sequence ID" value="NZ_JBIGHX010000003.1"/>
</dbReference>
<keyword evidence="1" id="KW-0805">Transcription regulation</keyword>
<keyword evidence="3" id="KW-0804">Transcription</keyword>
<evidence type="ECO:0000256" key="2">
    <source>
        <dbReference type="ARBA" id="ARBA00023125"/>
    </source>
</evidence>
<dbReference type="Pfam" id="PF00072">
    <property type="entry name" value="Response_reg"/>
    <property type="match status" value="1"/>
</dbReference>
<sequence>MHLLLIEDDLDLGRSLQAAFRQQAGFSCEWLRRAQDAPLQLADVAADCVLLDLGLPDGSGLALLTRWRRADATTPVIVITARTALEDRLAGLDGGADDVVLKPFAIPELVSRIHAVVRRSARQAHENWQFGELVVQPRAHAALLAGQPLPLTAREFQLLVELAREPGAVVAKGRIAQRLAPLDEPVDAATLEMHISNLRKKIGAERIRTVRGIGYQLVA</sequence>
<dbReference type="EMBL" id="JBIGHX010000003">
    <property type="protein sequence ID" value="MFG6461909.1"/>
    <property type="molecule type" value="Genomic_DNA"/>
</dbReference>
<keyword evidence="2 5" id="KW-0238">DNA-binding</keyword>
<evidence type="ECO:0000256" key="4">
    <source>
        <dbReference type="PROSITE-ProRule" id="PRU00169"/>
    </source>
</evidence>
<feature type="domain" description="OmpR/PhoB-type" evidence="7">
    <location>
        <begin position="125"/>
        <end position="219"/>
    </location>
</feature>
<feature type="domain" description="Response regulatory" evidence="6">
    <location>
        <begin position="2"/>
        <end position="117"/>
    </location>
</feature>
<feature type="DNA-binding region" description="OmpR/PhoB-type" evidence="5">
    <location>
        <begin position="125"/>
        <end position="219"/>
    </location>
</feature>
<dbReference type="CDD" id="cd00383">
    <property type="entry name" value="trans_reg_C"/>
    <property type="match status" value="1"/>
</dbReference>
<dbReference type="Gene3D" id="1.10.10.10">
    <property type="entry name" value="Winged helix-like DNA-binding domain superfamily/Winged helix DNA-binding domain"/>
    <property type="match status" value="1"/>
</dbReference>
<gene>
    <name evidence="8" type="ORF">ACG04Q_10030</name>
</gene>
<keyword evidence="4" id="KW-0597">Phosphoprotein</keyword>
<dbReference type="InterPro" id="IPR016032">
    <property type="entry name" value="Sig_transdc_resp-reg_C-effctor"/>
</dbReference>
<dbReference type="InterPro" id="IPR001867">
    <property type="entry name" value="OmpR/PhoB-type_DNA-bd"/>
</dbReference>
<name>A0ABW7GIY8_9BURK</name>
<evidence type="ECO:0000259" key="6">
    <source>
        <dbReference type="PROSITE" id="PS50110"/>
    </source>
</evidence>
<dbReference type="PROSITE" id="PS50110">
    <property type="entry name" value="RESPONSE_REGULATORY"/>
    <property type="match status" value="1"/>
</dbReference>
<comment type="caution">
    <text evidence="8">The sequence shown here is derived from an EMBL/GenBank/DDBJ whole genome shotgun (WGS) entry which is preliminary data.</text>
</comment>
<dbReference type="Gene3D" id="6.10.250.690">
    <property type="match status" value="1"/>
</dbReference>
<dbReference type="Proteomes" id="UP001606302">
    <property type="component" value="Unassembled WGS sequence"/>
</dbReference>
<evidence type="ECO:0000259" key="7">
    <source>
        <dbReference type="PROSITE" id="PS51755"/>
    </source>
</evidence>
<feature type="modified residue" description="4-aspartylphosphate" evidence="4">
    <location>
        <position position="52"/>
    </location>
</feature>
<dbReference type="SUPFAM" id="SSF46894">
    <property type="entry name" value="C-terminal effector domain of the bipartite response regulators"/>
    <property type="match status" value="1"/>
</dbReference>
<dbReference type="InterPro" id="IPR011006">
    <property type="entry name" value="CheY-like_superfamily"/>
</dbReference>
<keyword evidence="9" id="KW-1185">Reference proteome</keyword>
<evidence type="ECO:0000313" key="9">
    <source>
        <dbReference type="Proteomes" id="UP001606302"/>
    </source>
</evidence>
<dbReference type="SMART" id="SM00862">
    <property type="entry name" value="Trans_reg_C"/>
    <property type="match status" value="1"/>
</dbReference>
<dbReference type="InterPro" id="IPR036388">
    <property type="entry name" value="WH-like_DNA-bd_sf"/>
</dbReference>
<organism evidence="8 9">
    <name type="scientific">Pelomonas lactea</name>
    <dbReference type="NCBI Taxonomy" id="3299030"/>
    <lineage>
        <taxon>Bacteria</taxon>
        <taxon>Pseudomonadati</taxon>
        <taxon>Pseudomonadota</taxon>
        <taxon>Betaproteobacteria</taxon>
        <taxon>Burkholderiales</taxon>
        <taxon>Sphaerotilaceae</taxon>
        <taxon>Roseateles</taxon>
    </lineage>
</organism>
<dbReference type="Gene3D" id="3.40.50.2300">
    <property type="match status" value="1"/>
</dbReference>
<reference evidence="8 9" key="1">
    <citation type="submission" date="2024-08" db="EMBL/GenBank/DDBJ databases">
        <authorList>
            <person name="Lu H."/>
        </authorList>
    </citation>
    <scope>NUCLEOTIDE SEQUENCE [LARGE SCALE GENOMIC DNA]</scope>
    <source>
        <strain evidence="8 9">DXS20W</strain>
    </source>
</reference>
<evidence type="ECO:0000256" key="5">
    <source>
        <dbReference type="PROSITE-ProRule" id="PRU01091"/>
    </source>
</evidence>
<dbReference type="PANTHER" id="PTHR48111:SF67">
    <property type="entry name" value="TRANSCRIPTIONAL REGULATORY PROTEIN TCTD"/>
    <property type="match status" value="1"/>
</dbReference>